<sequence length="255" mass="29151">MSSSNVILLYDIPGNVAGKAWSPNTWKTRYALNYKGLPYKTIWVEYPDIAQVCKEIGATPTSTKEDGSPYFTLPAIYDPSTNTALSESARIARYLDKTYPGTPVLIPPETDAFHAAFQEALQRLVLQNISPLMLPPTCLQLNPPSYVYFRETRERMYGKKLEEFTPVGPIRDEHWQKVQDGYSRMSSWLTADGKDKLFFMGDKICYADISIAGWTVWMKLVLGPDSAEWAAIKAWDGGRWSRFMEHFEKYEFVDE</sequence>
<name>A0A1X6MU76_9APHY</name>
<dbReference type="PANTHER" id="PTHR43968">
    <property type="match status" value="1"/>
</dbReference>
<dbReference type="RefSeq" id="XP_024336566.1">
    <property type="nucleotide sequence ID" value="XM_024488160.1"/>
</dbReference>
<organism evidence="2 3">
    <name type="scientific">Postia placenta MAD-698-R-SB12</name>
    <dbReference type="NCBI Taxonomy" id="670580"/>
    <lineage>
        <taxon>Eukaryota</taxon>
        <taxon>Fungi</taxon>
        <taxon>Dikarya</taxon>
        <taxon>Basidiomycota</taxon>
        <taxon>Agaricomycotina</taxon>
        <taxon>Agaricomycetes</taxon>
        <taxon>Polyporales</taxon>
        <taxon>Adustoporiaceae</taxon>
        <taxon>Rhodonia</taxon>
    </lineage>
</organism>
<proteinExistence type="predicted"/>
<accession>A0A1X6MU76</accession>
<reference evidence="2 3" key="1">
    <citation type="submission" date="2017-04" db="EMBL/GenBank/DDBJ databases">
        <title>Genome Sequence of the Model Brown-Rot Fungus Postia placenta SB12.</title>
        <authorList>
            <consortium name="DOE Joint Genome Institute"/>
            <person name="Gaskell J."/>
            <person name="Kersten P."/>
            <person name="Larrondo L.F."/>
            <person name="Canessa P."/>
            <person name="Martinez D."/>
            <person name="Hibbett D."/>
            <person name="Schmoll M."/>
            <person name="Kubicek C.P."/>
            <person name="Martinez A.T."/>
            <person name="Yadav J."/>
            <person name="Master E."/>
            <person name="Magnuson J.K."/>
            <person name="James T."/>
            <person name="Yaver D."/>
            <person name="Berka R."/>
            <person name="Labutti K."/>
            <person name="Lipzen A."/>
            <person name="Aerts A."/>
            <person name="Barry K."/>
            <person name="Henrissat B."/>
            <person name="Blanchette R."/>
            <person name="Grigoriev I."/>
            <person name="Cullen D."/>
        </authorList>
    </citation>
    <scope>NUCLEOTIDE SEQUENCE [LARGE SCALE GENOMIC DNA]</scope>
    <source>
        <strain evidence="2 3">MAD-698-R-SB12</strain>
    </source>
</reference>
<dbReference type="Pfam" id="PF22041">
    <property type="entry name" value="GST_C_7"/>
    <property type="match status" value="1"/>
</dbReference>
<gene>
    <name evidence="2" type="ORF">POSPLADRAFT_1172009</name>
</gene>
<protein>
    <recommendedName>
        <fullName evidence="1">GST N-terminal domain-containing protein</fullName>
    </recommendedName>
</protein>
<dbReference type="SUPFAM" id="SSF52833">
    <property type="entry name" value="Thioredoxin-like"/>
    <property type="match status" value="1"/>
</dbReference>
<dbReference type="OrthoDB" id="4951845at2759"/>
<dbReference type="EMBL" id="KZ110601">
    <property type="protein sequence ID" value="OSX59772.1"/>
    <property type="molecule type" value="Genomic_DNA"/>
</dbReference>
<dbReference type="GO" id="GO:0005737">
    <property type="term" value="C:cytoplasm"/>
    <property type="evidence" value="ECO:0007669"/>
    <property type="project" value="TreeGrafter"/>
</dbReference>
<dbReference type="InterPro" id="IPR036282">
    <property type="entry name" value="Glutathione-S-Trfase_C_sf"/>
</dbReference>
<dbReference type="SUPFAM" id="SSF47616">
    <property type="entry name" value="GST C-terminal domain-like"/>
    <property type="match status" value="1"/>
</dbReference>
<dbReference type="InterPro" id="IPR004045">
    <property type="entry name" value="Glutathione_S-Trfase_N"/>
</dbReference>
<dbReference type="PROSITE" id="PS50404">
    <property type="entry name" value="GST_NTER"/>
    <property type="match status" value="1"/>
</dbReference>
<keyword evidence="3" id="KW-1185">Reference proteome</keyword>
<dbReference type="InterPro" id="IPR050983">
    <property type="entry name" value="GST_Omega/HSP26"/>
</dbReference>
<evidence type="ECO:0000259" key="1">
    <source>
        <dbReference type="PROSITE" id="PS50404"/>
    </source>
</evidence>
<dbReference type="Pfam" id="PF13409">
    <property type="entry name" value="GST_N_2"/>
    <property type="match status" value="1"/>
</dbReference>
<dbReference type="Proteomes" id="UP000194127">
    <property type="component" value="Unassembled WGS sequence"/>
</dbReference>
<dbReference type="Gene3D" id="1.20.1050.10">
    <property type="match status" value="1"/>
</dbReference>
<dbReference type="InterPro" id="IPR054416">
    <property type="entry name" value="GST_UstS-like_C"/>
</dbReference>
<evidence type="ECO:0000313" key="3">
    <source>
        <dbReference type="Proteomes" id="UP000194127"/>
    </source>
</evidence>
<feature type="domain" description="GST N-terminal" evidence="1">
    <location>
        <begin position="12"/>
        <end position="103"/>
    </location>
</feature>
<dbReference type="GeneID" id="36333109"/>
<evidence type="ECO:0000313" key="2">
    <source>
        <dbReference type="EMBL" id="OSX59772.1"/>
    </source>
</evidence>
<dbReference type="InterPro" id="IPR036249">
    <property type="entry name" value="Thioredoxin-like_sf"/>
</dbReference>
<dbReference type="AlphaFoldDB" id="A0A1X6MU76"/>
<dbReference type="Gene3D" id="3.40.30.10">
    <property type="entry name" value="Glutaredoxin"/>
    <property type="match status" value="1"/>
</dbReference>
<dbReference type="PANTHER" id="PTHR43968:SF6">
    <property type="entry name" value="GLUTATHIONE S-TRANSFERASE OMEGA"/>
    <property type="match status" value="1"/>
</dbReference>
<dbReference type="STRING" id="670580.A0A1X6MU76"/>